<organism evidence="1 2">
    <name type="scientific">Mucilaginibacter limnophilus</name>
    <dbReference type="NCBI Taxonomy" id="1932778"/>
    <lineage>
        <taxon>Bacteria</taxon>
        <taxon>Pseudomonadati</taxon>
        <taxon>Bacteroidota</taxon>
        <taxon>Sphingobacteriia</taxon>
        <taxon>Sphingobacteriales</taxon>
        <taxon>Sphingobacteriaceae</taxon>
        <taxon>Mucilaginibacter</taxon>
    </lineage>
</organism>
<name>A0A437MSE2_9SPHI</name>
<gene>
    <name evidence="1" type="ORF">EOD41_11235</name>
</gene>
<accession>A0A437MSE2</accession>
<reference evidence="1 2" key="1">
    <citation type="submission" date="2019-01" db="EMBL/GenBank/DDBJ databases">
        <authorList>
            <person name="Chen W.-M."/>
        </authorList>
    </citation>
    <scope>NUCLEOTIDE SEQUENCE [LARGE SCALE GENOMIC DNA]</scope>
    <source>
        <strain evidence="1 2">YBJ-36</strain>
    </source>
</reference>
<dbReference type="AlphaFoldDB" id="A0A437MSE2"/>
<dbReference type="RefSeq" id="WP_127704910.1">
    <property type="nucleotide sequence ID" value="NZ_SACK01000004.1"/>
</dbReference>
<keyword evidence="2" id="KW-1185">Reference proteome</keyword>
<sequence>MKDIGILLLGLLVFQTSWGQSKICGCPDDKSIIESPANCKIVSLQNGSKLYYQFNCDSVWLTLENNKGLKKIIYSMTGEMFRELYGINYRIGYQLAKEYNKYLLFRTGCPANGRCNFVVINKLNGKKVLELGELIYDHSTNKFYPFVIYFANHDNPRQIVIHYLDTAKKYVFSVSSISIEGNFPEYEFDEVSVKNNRLILRKNKKVIAINILKYHS</sequence>
<dbReference type="Proteomes" id="UP000282759">
    <property type="component" value="Unassembled WGS sequence"/>
</dbReference>
<dbReference type="OrthoDB" id="1344361at2"/>
<dbReference type="EMBL" id="SACK01000004">
    <property type="protein sequence ID" value="RVU00569.1"/>
    <property type="molecule type" value="Genomic_DNA"/>
</dbReference>
<protein>
    <submittedName>
        <fullName evidence="1">Uncharacterized protein</fullName>
    </submittedName>
</protein>
<proteinExistence type="predicted"/>
<evidence type="ECO:0000313" key="2">
    <source>
        <dbReference type="Proteomes" id="UP000282759"/>
    </source>
</evidence>
<evidence type="ECO:0000313" key="1">
    <source>
        <dbReference type="EMBL" id="RVU00569.1"/>
    </source>
</evidence>
<comment type="caution">
    <text evidence="1">The sequence shown here is derived from an EMBL/GenBank/DDBJ whole genome shotgun (WGS) entry which is preliminary data.</text>
</comment>